<dbReference type="InterPro" id="IPR036390">
    <property type="entry name" value="WH_DNA-bd_sf"/>
</dbReference>
<sequence length="290" mass="33436">MINEFNKIYTFMAIVKERSFSKASQILGISQPAVTLQIKKLEEMLGATLIMRKKNGIILTKEGEKFYKLCLKFEGAMFRFKEEAGHIKDAKTPIVVATDVLLGETVLPMMLDKICDIADSSLDIKITDHTNLLPYLLDRRCDFVLMADKIYNEQLVFKELFEYNVVLVSNFKQNSAIKINDLEKHLFIKDRTKTFINAYFDQFGIDYENIPTAYVIDGSIAVKSAIMNNKTKEYFAFLPKFIIEKELENEDMFLVEIEDVKIVRKIYIAGLKENEDIVEKLGNMEITIVC</sequence>
<comment type="caution">
    <text evidence="6">The sequence shown here is derived from an EMBL/GenBank/DDBJ whole genome shotgun (WGS) entry which is preliminary data.</text>
</comment>
<dbReference type="PRINTS" id="PR00039">
    <property type="entry name" value="HTHLYSR"/>
</dbReference>
<evidence type="ECO:0000313" key="7">
    <source>
        <dbReference type="Proteomes" id="UP000321812"/>
    </source>
</evidence>
<dbReference type="InterPro" id="IPR000847">
    <property type="entry name" value="LysR_HTH_N"/>
</dbReference>
<dbReference type="InterPro" id="IPR005119">
    <property type="entry name" value="LysR_subst-bd"/>
</dbReference>
<dbReference type="PANTHER" id="PTHR30126">
    <property type="entry name" value="HTH-TYPE TRANSCRIPTIONAL REGULATOR"/>
    <property type="match status" value="1"/>
</dbReference>
<reference evidence="6 7" key="1">
    <citation type="submission" date="2019-07" db="EMBL/GenBank/DDBJ databases">
        <title>Rapid identification of Enteric Bacteria from Whole Genome Sequences (WGS) using Average Nucleotide Identity (ANI).</title>
        <authorList>
            <person name="Lane C."/>
        </authorList>
    </citation>
    <scope>NUCLEOTIDE SEQUENCE [LARGE SCALE GENOMIC DNA]</scope>
    <source>
        <strain evidence="6 7">D2411</strain>
    </source>
</reference>
<protein>
    <submittedName>
        <fullName evidence="6">LysR family transcriptional regulator</fullName>
    </submittedName>
</protein>
<evidence type="ECO:0000256" key="4">
    <source>
        <dbReference type="ARBA" id="ARBA00023163"/>
    </source>
</evidence>
<keyword evidence="2" id="KW-0805">Transcription regulation</keyword>
<evidence type="ECO:0000313" key="6">
    <source>
        <dbReference type="EMBL" id="TWO21912.1"/>
    </source>
</evidence>
<dbReference type="RefSeq" id="WP_147497009.1">
    <property type="nucleotide sequence ID" value="NZ_VOAP01000009.1"/>
</dbReference>
<dbReference type="GO" id="GO:0003700">
    <property type="term" value="F:DNA-binding transcription factor activity"/>
    <property type="evidence" value="ECO:0007669"/>
    <property type="project" value="InterPro"/>
</dbReference>
<dbReference type="SUPFAM" id="SSF46785">
    <property type="entry name" value="Winged helix' DNA-binding domain"/>
    <property type="match status" value="1"/>
</dbReference>
<feature type="domain" description="HTH lysR-type" evidence="5">
    <location>
        <begin position="1"/>
        <end position="60"/>
    </location>
</feature>
<dbReference type="PROSITE" id="PS50931">
    <property type="entry name" value="HTH_LYSR"/>
    <property type="match status" value="1"/>
</dbReference>
<dbReference type="Proteomes" id="UP000321812">
    <property type="component" value="Unassembled WGS sequence"/>
</dbReference>
<proteinExistence type="inferred from homology"/>
<dbReference type="EMBL" id="VOAP01000009">
    <property type="protein sequence ID" value="TWO21912.1"/>
    <property type="molecule type" value="Genomic_DNA"/>
</dbReference>
<dbReference type="Gene3D" id="1.10.10.10">
    <property type="entry name" value="Winged helix-like DNA-binding domain superfamily/Winged helix DNA-binding domain"/>
    <property type="match status" value="1"/>
</dbReference>
<comment type="similarity">
    <text evidence="1">Belongs to the LysR transcriptional regulatory family.</text>
</comment>
<organism evidence="6 7">
    <name type="scientific">Campylobacter hyointestinalis</name>
    <dbReference type="NCBI Taxonomy" id="198"/>
    <lineage>
        <taxon>Bacteria</taxon>
        <taxon>Pseudomonadati</taxon>
        <taxon>Campylobacterota</taxon>
        <taxon>Epsilonproteobacteria</taxon>
        <taxon>Campylobacterales</taxon>
        <taxon>Campylobacteraceae</taxon>
        <taxon>Campylobacter</taxon>
    </lineage>
</organism>
<evidence type="ECO:0000256" key="2">
    <source>
        <dbReference type="ARBA" id="ARBA00023015"/>
    </source>
</evidence>
<evidence type="ECO:0000259" key="5">
    <source>
        <dbReference type="PROSITE" id="PS50931"/>
    </source>
</evidence>
<dbReference type="SUPFAM" id="SSF53850">
    <property type="entry name" value="Periplasmic binding protein-like II"/>
    <property type="match status" value="1"/>
</dbReference>
<keyword evidence="4" id="KW-0804">Transcription</keyword>
<dbReference type="CDD" id="cd05466">
    <property type="entry name" value="PBP2_LTTR_substrate"/>
    <property type="match status" value="1"/>
</dbReference>
<dbReference type="GO" id="GO:0000976">
    <property type="term" value="F:transcription cis-regulatory region binding"/>
    <property type="evidence" value="ECO:0007669"/>
    <property type="project" value="TreeGrafter"/>
</dbReference>
<dbReference type="PANTHER" id="PTHR30126:SF64">
    <property type="entry name" value="HTH-TYPE TRANSCRIPTIONAL REGULATOR CITR"/>
    <property type="match status" value="1"/>
</dbReference>
<evidence type="ECO:0000256" key="1">
    <source>
        <dbReference type="ARBA" id="ARBA00009437"/>
    </source>
</evidence>
<accession>A0A562XIA3</accession>
<evidence type="ECO:0000256" key="3">
    <source>
        <dbReference type="ARBA" id="ARBA00023125"/>
    </source>
</evidence>
<dbReference type="Pfam" id="PF00126">
    <property type="entry name" value="HTH_1"/>
    <property type="match status" value="1"/>
</dbReference>
<name>A0A562XIA3_CAMHY</name>
<dbReference type="InterPro" id="IPR036388">
    <property type="entry name" value="WH-like_DNA-bd_sf"/>
</dbReference>
<gene>
    <name evidence="6" type="ORF">YZ82_02705</name>
</gene>
<dbReference type="Pfam" id="PF03466">
    <property type="entry name" value="LysR_substrate"/>
    <property type="match status" value="1"/>
</dbReference>
<keyword evidence="3" id="KW-0238">DNA-binding</keyword>
<dbReference type="AlphaFoldDB" id="A0A562XIA3"/>